<dbReference type="InterPro" id="IPR025495">
    <property type="entry name" value="DUF4386"/>
</dbReference>
<feature type="transmembrane region" description="Helical" evidence="1">
    <location>
        <begin position="21"/>
        <end position="41"/>
    </location>
</feature>
<keyword evidence="1" id="KW-1133">Transmembrane helix</keyword>
<feature type="transmembrane region" description="Helical" evidence="1">
    <location>
        <begin position="71"/>
        <end position="92"/>
    </location>
</feature>
<dbReference type="Proteomes" id="UP000317716">
    <property type="component" value="Unassembled WGS sequence"/>
</dbReference>
<evidence type="ECO:0000313" key="2">
    <source>
        <dbReference type="EMBL" id="TMQ56489.1"/>
    </source>
</evidence>
<feature type="transmembrane region" description="Helical" evidence="1">
    <location>
        <begin position="156"/>
        <end position="177"/>
    </location>
</feature>
<dbReference type="EMBL" id="VBOS01000168">
    <property type="protein sequence ID" value="TMQ56489.1"/>
    <property type="molecule type" value="Genomic_DNA"/>
</dbReference>
<proteinExistence type="predicted"/>
<accession>A0A538SYM3</accession>
<feature type="transmembrane region" description="Helical" evidence="1">
    <location>
        <begin position="184"/>
        <end position="206"/>
    </location>
</feature>
<sequence length="243" mass="26269">MTQGSMAQEERTRAMTSTKKLARLVGLLYVLLSIPGFYGLVYVPSALIVDGNAAATAHNILGSETFFRSGIVANLIAQALFILVALMLYRLLKGVDKTLAALMAILLVVSVPITFLAEVHHLAIPKLLDGTGPAAAFSEAQRNAQMMTSLDSYDNGILVAEIFWGLWLFPLGVLIFRSGFLPRFLGVLLFIAGFAYLAECFAWLLMPALGPVVGKFASPLRALELAMPLWLLIMGAKDQPLAD</sequence>
<dbReference type="Pfam" id="PF14329">
    <property type="entry name" value="DUF4386"/>
    <property type="match status" value="1"/>
</dbReference>
<keyword evidence="1" id="KW-0812">Transmembrane</keyword>
<evidence type="ECO:0000313" key="3">
    <source>
        <dbReference type="Proteomes" id="UP000317716"/>
    </source>
</evidence>
<protein>
    <submittedName>
        <fullName evidence="2">DUF4386 domain-containing protein</fullName>
    </submittedName>
</protein>
<comment type="caution">
    <text evidence="2">The sequence shown here is derived from an EMBL/GenBank/DDBJ whole genome shotgun (WGS) entry which is preliminary data.</text>
</comment>
<name>A0A538SYM3_UNCEI</name>
<dbReference type="AlphaFoldDB" id="A0A538SYM3"/>
<organism evidence="2 3">
    <name type="scientific">Eiseniibacteriota bacterium</name>
    <dbReference type="NCBI Taxonomy" id="2212470"/>
    <lineage>
        <taxon>Bacteria</taxon>
        <taxon>Candidatus Eiseniibacteriota</taxon>
    </lineage>
</organism>
<keyword evidence="1" id="KW-0472">Membrane</keyword>
<evidence type="ECO:0000256" key="1">
    <source>
        <dbReference type="SAM" id="Phobius"/>
    </source>
</evidence>
<feature type="transmembrane region" description="Helical" evidence="1">
    <location>
        <begin position="99"/>
        <end position="117"/>
    </location>
</feature>
<reference evidence="2 3" key="1">
    <citation type="journal article" date="2019" name="Nat. Microbiol.">
        <title>Mediterranean grassland soil C-N compound turnover is dependent on rainfall and depth, and is mediated by genomically divergent microorganisms.</title>
        <authorList>
            <person name="Diamond S."/>
            <person name="Andeer P.F."/>
            <person name="Li Z."/>
            <person name="Crits-Christoph A."/>
            <person name="Burstein D."/>
            <person name="Anantharaman K."/>
            <person name="Lane K.R."/>
            <person name="Thomas B.C."/>
            <person name="Pan C."/>
            <person name="Northen T.R."/>
            <person name="Banfield J.F."/>
        </authorList>
    </citation>
    <scope>NUCLEOTIDE SEQUENCE [LARGE SCALE GENOMIC DNA]</scope>
    <source>
        <strain evidence="2">WS_2</strain>
    </source>
</reference>
<gene>
    <name evidence="2" type="ORF">E6K72_05105</name>
</gene>